<accession>A0A9K3CRC2</accession>
<dbReference type="EMBL" id="BDIP01000335">
    <property type="protein sequence ID" value="GIQ81216.1"/>
    <property type="molecule type" value="Genomic_DNA"/>
</dbReference>
<dbReference type="OrthoDB" id="3938867at2759"/>
<evidence type="ECO:0000313" key="1">
    <source>
        <dbReference type="EMBL" id="GIQ81216.1"/>
    </source>
</evidence>
<keyword evidence="2" id="KW-1185">Reference proteome</keyword>
<organism evidence="1 2">
    <name type="scientific">Kipferlia bialata</name>
    <dbReference type="NCBI Taxonomy" id="797122"/>
    <lineage>
        <taxon>Eukaryota</taxon>
        <taxon>Metamonada</taxon>
        <taxon>Carpediemonas-like organisms</taxon>
        <taxon>Kipferlia</taxon>
    </lineage>
</organism>
<dbReference type="AlphaFoldDB" id="A0A9K3CRC2"/>
<proteinExistence type="predicted"/>
<sequence>MGVRGLFGFLVDGELKITLSRSGGYPTGIGQQVVEFIQSCNDKATLRAKADSIEMIRKR</sequence>
<comment type="caution">
    <text evidence="1">The sequence shown here is derived from an EMBL/GenBank/DDBJ whole genome shotgun (WGS) entry which is preliminary data.</text>
</comment>
<gene>
    <name evidence="1" type="ORF">KIPB_002139</name>
</gene>
<feature type="non-terminal residue" evidence="1">
    <location>
        <position position="1"/>
    </location>
</feature>
<reference evidence="1 2" key="1">
    <citation type="journal article" date="2018" name="PLoS ONE">
        <title>The draft genome of Kipferlia bialata reveals reductive genome evolution in fornicate parasites.</title>
        <authorList>
            <person name="Tanifuji G."/>
            <person name="Takabayashi S."/>
            <person name="Kume K."/>
            <person name="Takagi M."/>
            <person name="Nakayama T."/>
            <person name="Kamikawa R."/>
            <person name="Inagaki Y."/>
            <person name="Hashimoto T."/>
        </authorList>
    </citation>
    <scope>NUCLEOTIDE SEQUENCE [LARGE SCALE GENOMIC DNA]</scope>
    <source>
        <strain evidence="1">NY0173</strain>
    </source>
</reference>
<protein>
    <submittedName>
        <fullName evidence="1">Uncharacterized protein</fullName>
    </submittedName>
</protein>
<name>A0A9K3CRC2_9EUKA</name>
<dbReference type="Proteomes" id="UP000265618">
    <property type="component" value="Unassembled WGS sequence"/>
</dbReference>
<evidence type="ECO:0000313" key="2">
    <source>
        <dbReference type="Proteomes" id="UP000265618"/>
    </source>
</evidence>